<feature type="compositionally biased region" description="Polar residues" evidence="1">
    <location>
        <begin position="1"/>
        <end position="12"/>
    </location>
</feature>
<dbReference type="EMBL" id="GISG01062425">
    <property type="protein sequence ID" value="MBA4627518.1"/>
    <property type="molecule type" value="Transcribed_RNA"/>
</dbReference>
<organism evidence="3">
    <name type="scientific">Opuntia streptacantha</name>
    <name type="common">Prickly pear cactus</name>
    <name type="synonym">Opuntia cardona</name>
    <dbReference type="NCBI Taxonomy" id="393608"/>
    <lineage>
        <taxon>Eukaryota</taxon>
        <taxon>Viridiplantae</taxon>
        <taxon>Streptophyta</taxon>
        <taxon>Embryophyta</taxon>
        <taxon>Tracheophyta</taxon>
        <taxon>Spermatophyta</taxon>
        <taxon>Magnoliopsida</taxon>
        <taxon>eudicotyledons</taxon>
        <taxon>Gunneridae</taxon>
        <taxon>Pentapetalae</taxon>
        <taxon>Caryophyllales</taxon>
        <taxon>Cactineae</taxon>
        <taxon>Cactaceae</taxon>
        <taxon>Opuntioideae</taxon>
        <taxon>Opuntia</taxon>
    </lineage>
</organism>
<dbReference type="EMBL" id="GISG01062426">
    <property type="protein sequence ID" value="MBA4627519.1"/>
    <property type="molecule type" value="Transcribed_RNA"/>
</dbReference>
<name>A0A7C8YV22_OPUST</name>
<reference evidence="3" key="2">
    <citation type="submission" date="2020-07" db="EMBL/GenBank/DDBJ databases">
        <authorList>
            <person name="Vera ALvarez R."/>
            <person name="Arias-Moreno D.M."/>
            <person name="Jimenez-Jacinto V."/>
            <person name="Jimenez-Bremont J.F."/>
            <person name="Swaminathan K."/>
            <person name="Moose S.P."/>
            <person name="Guerrero-Gonzalez M.L."/>
            <person name="Marino-Ramirez L."/>
            <person name="Landsman D."/>
            <person name="Rodriguez-Kessler M."/>
            <person name="Delgado-Sanchez P."/>
        </authorList>
    </citation>
    <scope>NUCLEOTIDE SEQUENCE</scope>
    <source>
        <tissue evidence="3">Cladode</tissue>
    </source>
</reference>
<evidence type="ECO:0000256" key="2">
    <source>
        <dbReference type="SAM" id="Phobius"/>
    </source>
</evidence>
<evidence type="ECO:0000256" key="1">
    <source>
        <dbReference type="SAM" id="MobiDB-lite"/>
    </source>
</evidence>
<proteinExistence type="predicted"/>
<evidence type="ECO:0000313" key="3">
    <source>
        <dbReference type="EMBL" id="MBA4627518.1"/>
    </source>
</evidence>
<dbReference type="AlphaFoldDB" id="A0A7C8YV22"/>
<feature type="transmembrane region" description="Helical" evidence="2">
    <location>
        <begin position="73"/>
        <end position="92"/>
    </location>
</feature>
<feature type="region of interest" description="Disordered" evidence="1">
    <location>
        <begin position="1"/>
        <end position="22"/>
    </location>
</feature>
<keyword evidence="2" id="KW-0812">Transmembrane</keyword>
<protein>
    <submittedName>
        <fullName evidence="3">Uncharacterized protein</fullName>
    </submittedName>
</protein>
<accession>A0A7C8YV22</accession>
<sequence length="115" mass="12683">MITDHSPGSQVRQGEGGRDKTAKRMMSWEAEAPCCCCCCVRPLHTSATALSLAAAAAHEPAQLPSTAYMHTYLHYYVLLIKFTCIQIYIVMLQHLLLHKPPEGHSNENSLSSQAI</sequence>
<keyword evidence="2" id="KW-0472">Membrane</keyword>
<keyword evidence="2" id="KW-1133">Transmembrane helix</keyword>
<reference evidence="3" key="1">
    <citation type="journal article" date="2013" name="J. Plant Res.">
        <title>Effect of fungi and light on seed germination of three Opuntia species from semiarid lands of central Mexico.</title>
        <authorList>
            <person name="Delgado-Sanchez P."/>
            <person name="Jimenez-Bremont J.F."/>
            <person name="Guerrero-Gonzalez Mde L."/>
            <person name="Flores J."/>
        </authorList>
    </citation>
    <scope>NUCLEOTIDE SEQUENCE</scope>
    <source>
        <tissue evidence="3">Cladode</tissue>
    </source>
</reference>